<evidence type="ECO:0000313" key="2">
    <source>
        <dbReference type="EMBL" id="MBO8442766.1"/>
    </source>
</evidence>
<protein>
    <recommendedName>
        <fullName evidence="4">Lipoprotein</fullName>
    </recommendedName>
</protein>
<name>A0A9D9EA36_9SPIR</name>
<organism evidence="2 3">
    <name type="scientific">Candidatus Aphodenecus pullistercoris</name>
    <dbReference type="NCBI Taxonomy" id="2840669"/>
    <lineage>
        <taxon>Bacteria</taxon>
        <taxon>Pseudomonadati</taxon>
        <taxon>Spirochaetota</taxon>
        <taxon>Spirochaetia</taxon>
        <taxon>Spirochaetales</taxon>
        <taxon>Candidatus Aphodenecus</taxon>
    </lineage>
</organism>
<dbReference type="AlphaFoldDB" id="A0A9D9EA36"/>
<proteinExistence type="predicted"/>
<reference evidence="2" key="1">
    <citation type="submission" date="2020-10" db="EMBL/GenBank/DDBJ databases">
        <authorList>
            <person name="Gilroy R."/>
        </authorList>
    </citation>
    <scope>NUCLEOTIDE SEQUENCE</scope>
    <source>
        <strain evidence="2">11167</strain>
    </source>
</reference>
<dbReference type="PROSITE" id="PS51257">
    <property type="entry name" value="PROKAR_LIPOPROTEIN"/>
    <property type="match status" value="1"/>
</dbReference>
<evidence type="ECO:0000256" key="1">
    <source>
        <dbReference type="SAM" id="SignalP"/>
    </source>
</evidence>
<comment type="caution">
    <text evidence="2">The sequence shown here is derived from an EMBL/GenBank/DDBJ whole genome shotgun (WGS) entry which is preliminary data.</text>
</comment>
<keyword evidence="1" id="KW-0732">Signal</keyword>
<feature type="signal peptide" evidence="1">
    <location>
        <begin position="1"/>
        <end position="20"/>
    </location>
</feature>
<accession>A0A9D9EA36</accession>
<dbReference type="Proteomes" id="UP000823633">
    <property type="component" value="Unassembled WGS sequence"/>
</dbReference>
<sequence length="221" mass="23636">MKALLTALVLCLALTSCSTGDGSVMSSEEEAQAMAMLLHSERNALIATESEAFSSLDSFAVPSSWAPYSGLIPQLDAAIESYLEAVRLVLHSACGDVTDHLFSVLDTLDLSPVQSYYEGGYSSVTDSLVQSEADRVEEIFLSAIDSNRQALDSAYATLDREARIWAENQANLLAVGQGSQIPPLTPLEDGDIAHYATLAWFELLSQNEIVQRGSLQTGGAA</sequence>
<evidence type="ECO:0008006" key="4">
    <source>
        <dbReference type="Google" id="ProtNLM"/>
    </source>
</evidence>
<dbReference type="EMBL" id="JADIMU010000021">
    <property type="protein sequence ID" value="MBO8442766.1"/>
    <property type="molecule type" value="Genomic_DNA"/>
</dbReference>
<gene>
    <name evidence="2" type="ORF">IAC42_03280</name>
</gene>
<reference evidence="2" key="2">
    <citation type="journal article" date="2021" name="PeerJ">
        <title>Extensive microbial diversity within the chicken gut microbiome revealed by metagenomics and culture.</title>
        <authorList>
            <person name="Gilroy R."/>
            <person name="Ravi A."/>
            <person name="Getino M."/>
            <person name="Pursley I."/>
            <person name="Horton D.L."/>
            <person name="Alikhan N.F."/>
            <person name="Baker D."/>
            <person name="Gharbi K."/>
            <person name="Hall N."/>
            <person name="Watson M."/>
            <person name="Adriaenssens E.M."/>
            <person name="Foster-Nyarko E."/>
            <person name="Jarju S."/>
            <person name="Secka A."/>
            <person name="Antonio M."/>
            <person name="Oren A."/>
            <person name="Chaudhuri R.R."/>
            <person name="La Ragione R."/>
            <person name="Hildebrand F."/>
            <person name="Pallen M.J."/>
        </authorList>
    </citation>
    <scope>NUCLEOTIDE SEQUENCE</scope>
    <source>
        <strain evidence="2">11167</strain>
    </source>
</reference>
<evidence type="ECO:0000313" key="3">
    <source>
        <dbReference type="Proteomes" id="UP000823633"/>
    </source>
</evidence>
<feature type="chain" id="PRO_5038746028" description="Lipoprotein" evidence="1">
    <location>
        <begin position="21"/>
        <end position="221"/>
    </location>
</feature>